<comment type="caution">
    <text evidence="2">The sequence shown here is derived from an EMBL/GenBank/DDBJ whole genome shotgun (WGS) entry which is preliminary data.</text>
</comment>
<evidence type="ECO:0000313" key="3">
    <source>
        <dbReference type="Proteomes" id="UP000320762"/>
    </source>
</evidence>
<gene>
    <name evidence="2" type="ORF">BD626DRAFT_502368</name>
</gene>
<feature type="region of interest" description="Disordered" evidence="1">
    <location>
        <begin position="75"/>
        <end position="103"/>
    </location>
</feature>
<accession>A0A550C9A7</accession>
<organism evidence="2 3">
    <name type="scientific">Schizophyllum amplum</name>
    <dbReference type="NCBI Taxonomy" id="97359"/>
    <lineage>
        <taxon>Eukaryota</taxon>
        <taxon>Fungi</taxon>
        <taxon>Dikarya</taxon>
        <taxon>Basidiomycota</taxon>
        <taxon>Agaricomycotina</taxon>
        <taxon>Agaricomycetes</taxon>
        <taxon>Agaricomycetidae</taxon>
        <taxon>Agaricales</taxon>
        <taxon>Schizophyllaceae</taxon>
        <taxon>Schizophyllum</taxon>
    </lineage>
</organism>
<keyword evidence="3" id="KW-1185">Reference proteome</keyword>
<proteinExistence type="predicted"/>
<sequence>MHLRYVFISVPIAHIALGRFPLVRHVGPARRDAQAKRARYWARVRRGNASDEDRSALRLARRARRLVIAVGRRRMRQGRSRTQDLAPRSTDAVRVWSPKSHPK</sequence>
<dbReference type="Proteomes" id="UP000320762">
    <property type="component" value="Unassembled WGS sequence"/>
</dbReference>
<reference evidence="2 3" key="1">
    <citation type="journal article" date="2019" name="New Phytol.">
        <title>Comparative genomics reveals unique wood-decay strategies and fruiting body development in the Schizophyllaceae.</title>
        <authorList>
            <person name="Almasi E."/>
            <person name="Sahu N."/>
            <person name="Krizsan K."/>
            <person name="Balint B."/>
            <person name="Kovacs G.M."/>
            <person name="Kiss B."/>
            <person name="Cseklye J."/>
            <person name="Drula E."/>
            <person name="Henrissat B."/>
            <person name="Nagy I."/>
            <person name="Chovatia M."/>
            <person name="Adam C."/>
            <person name="LaButti K."/>
            <person name="Lipzen A."/>
            <person name="Riley R."/>
            <person name="Grigoriev I.V."/>
            <person name="Nagy L.G."/>
        </authorList>
    </citation>
    <scope>NUCLEOTIDE SEQUENCE [LARGE SCALE GENOMIC DNA]</scope>
    <source>
        <strain evidence="2 3">NL-1724</strain>
    </source>
</reference>
<evidence type="ECO:0000256" key="1">
    <source>
        <dbReference type="SAM" id="MobiDB-lite"/>
    </source>
</evidence>
<protein>
    <submittedName>
        <fullName evidence="2">Uncharacterized protein</fullName>
    </submittedName>
</protein>
<evidence type="ECO:0000313" key="2">
    <source>
        <dbReference type="EMBL" id="TRM61391.1"/>
    </source>
</evidence>
<dbReference type="EMBL" id="VDMD01000017">
    <property type="protein sequence ID" value="TRM61391.1"/>
    <property type="molecule type" value="Genomic_DNA"/>
</dbReference>
<dbReference type="AlphaFoldDB" id="A0A550C9A7"/>
<name>A0A550C9A7_9AGAR</name>